<evidence type="ECO:0000313" key="2">
    <source>
        <dbReference type="Proteomes" id="UP000076858"/>
    </source>
</evidence>
<comment type="caution">
    <text evidence="1">The sequence shown here is derived from an EMBL/GenBank/DDBJ whole genome shotgun (WGS) entry which is preliminary data.</text>
</comment>
<accession>A0A164HGL9</accession>
<gene>
    <name evidence="1" type="ORF">APZ42_003569</name>
</gene>
<sequence length="87" mass="9536">NVTLPLSLSSCRLHDQGSITKQFLVLLLLTEDKQKVGMEVINQLAMEDTVSDTAHKPVAMGELQEVDMEVNPLAIKNQTVGDTEAED</sequence>
<organism evidence="1 2">
    <name type="scientific">Daphnia magna</name>
    <dbReference type="NCBI Taxonomy" id="35525"/>
    <lineage>
        <taxon>Eukaryota</taxon>
        <taxon>Metazoa</taxon>
        <taxon>Ecdysozoa</taxon>
        <taxon>Arthropoda</taxon>
        <taxon>Crustacea</taxon>
        <taxon>Branchiopoda</taxon>
        <taxon>Diplostraca</taxon>
        <taxon>Cladocera</taxon>
        <taxon>Anomopoda</taxon>
        <taxon>Daphniidae</taxon>
        <taxon>Daphnia</taxon>
    </lineage>
</organism>
<keyword evidence="2" id="KW-1185">Reference proteome</keyword>
<evidence type="ECO:0000313" key="1">
    <source>
        <dbReference type="EMBL" id="KZS00225.1"/>
    </source>
</evidence>
<proteinExistence type="predicted"/>
<feature type="non-terminal residue" evidence="1">
    <location>
        <position position="1"/>
    </location>
</feature>
<dbReference type="Proteomes" id="UP000076858">
    <property type="component" value="Unassembled WGS sequence"/>
</dbReference>
<dbReference type="EMBL" id="LRGB01011176">
    <property type="protein sequence ID" value="KZS00225.1"/>
    <property type="molecule type" value="Genomic_DNA"/>
</dbReference>
<name>A0A164HGL9_9CRUS</name>
<reference evidence="1 2" key="1">
    <citation type="submission" date="2016-03" db="EMBL/GenBank/DDBJ databases">
        <title>EvidentialGene: Evidence-directed Construction of Genes on Genomes.</title>
        <authorList>
            <person name="Gilbert D.G."/>
            <person name="Choi J.-H."/>
            <person name="Mockaitis K."/>
            <person name="Colbourne J."/>
            <person name="Pfrender M."/>
        </authorList>
    </citation>
    <scope>NUCLEOTIDE SEQUENCE [LARGE SCALE GENOMIC DNA]</scope>
    <source>
        <strain evidence="1 2">Xinb3</strain>
        <tissue evidence="1">Complete organism</tissue>
    </source>
</reference>
<dbReference type="AlphaFoldDB" id="A0A164HGL9"/>
<protein>
    <submittedName>
        <fullName evidence="1">Uncharacterized protein</fullName>
    </submittedName>
</protein>